<feature type="compositionally biased region" description="Basic and acidic residues" evidence="2">
    <location>
        <begin position="220"/>
        <end position="241"/>
    </location>
</feature>
<name>A0A6A2ZHH8_HIBSY</name>
<comment type="caution">
    <text evidence="5">The sequence shown here is derived from an EMBL/GenBank/DDBJ whole genome shotgun (WGS) entry which is preliminary data.</text>
</comment>
<protein>
    <recommendedName>
        <fullName evidence="7">CCHC-type domain-containing protein</fullName>
    </recommendedName>
</protein>
<dbReference type="GO" id="GO:0003676">
    <property type="term" value="F:nucleic acid binding"/>
    <property type="evidence" value="ECO:0007669"/>
    <property type="project" value="InterPro"/>
</dbReference>
<dbReference type="PANTHER" id="PTHR31286:SF99">
    <property type="entry name" value="DUF4283 DOMAIN-CONTAINING PROTEIN"/>
    <property type="match status" value="1"/>
</dbReference>
<evidence type="ECO:0000313" key="6">
    <source>
        <dbReference type="Proteomes" id="UP000436088"/>
    </source>
</evidence>
<feature type="region of interest" description="Disordered" evidence="2">
    <location>
        <begin position="1"/>
        <end position="27"/>
    </location>
</feature>
<feature type="compositionally biased region" description="Basic and acidic residues" evidence="2">
    <location>
        <begin position="14"/>
        <end position="27"/>
    </location>
</feature>
<keyword evidence="1" id="KW-0863">Zinc-finger</keyword>
<reference evidence="5" key="1">
    <citation type="submission" date="2019-09" db="EMBL/GenBank/DDBJ databases">
        <title>Draft genome information of white flower Hibiscus syriacus.</title>
        <authorList>
            <person name="Kim Y.-M."/>
        </authorList>
    </citation>
    <scope>NUCLEOTIDE SEQUENCE [LARGE SCALE GENOMIC DNA]</scope>
    <source>
        <strain evidence="5">YM2019G1</strain>
    </source>
</reference>
<dbReference type="PROSITE" id="PS50158">
    <property type="entry name" value="ZF_CCHC"/>
    <property type="match status" value="1"/>
</dbReference>
<dbReference type="AlphaFoldDB" id="A0A6A2ZHH8"/>
<feature type="domain" description="Reverse transcriptase" evidence="4">
    <location>
        <begin position="711"/>
        <end position="987"/>
    </location>
</feature>
<keyword evidence="1" id="KW-0862">Zinc</keyword>
<dbReference type="Pfam" id="PF14392">
    <property type="entry name" value="zf-CCHC_4"/>
    <property type="match status" value="1"/>
</dbReference>
<evidence type="ECO:0008006" key="7">
    <source>
        <dbReference type="Google" id="ProtNLM"/>
    </source>
</evidence>
<feature type="compositionally biased region" description="Acidic residues" evidence="2">
    <location>
        <begin position="52"/>
        <end position="68"/>
    </location>
</feature>
<feature type="compositionally biased region" description="Basic and acidic residues" evidence="2">
    <location>
        <begin position="280"/>
        <end position="306"/>
    </location>
</feature>
<feature type="domain" description="CCHC-type" evidence="3">
    <location>
        <begin position="152"/>
        <end position="166"/>
    </location>
</feature>
<dbReference type="InterPro" id="IPR025836">
    <property type="entry name" value="Zn_knuckle_CX2CX4HX4C"/>
</dbReference>
<dbReference type="InterPro" id="IPR036691">
    <property type="entry name" value="Endo/exonu/phosph_ase_sf"/>
</dbReference>
<dbReference type="InterPro" id="IPR000477">
    <property type="entry name" value="RT_dom"/>
</dbReference>
<accession>A0A6A2ZHH8</accession>
<dbReference type="EMBL" id="VEPZ02001150">
    <property type="protein sequence ID" value="KAE8690592.1"/>
    <property type="molecule type" value="Genomic_DNA"/>
</dbReference>
<feature type="region of interest" description="Disordered" evidence="2">
    <location>
        <begin position="50"/>
        <end position="69"/>
    </location>
</feature>
<feature type="region of interest" description="Disordered" evidence="2">
    <location>
        <begin position="174"/>
        <end position="360"/>
    </location>
</feature>
<dbReference type="InterPro" id="IPR005135">
    <property type="entry name" value="Endo/exonuclease/phosphatase"/>
</dbReference>
<dbReference type="SUPFAM" id="SSF56219">
    <property type="entry name" value="DNase I-like"/>
    <property type="match status" value="1"/>
</dbReference>
<gene>
    <name evidence="5" type="ORF">F3Y22_tig00110893pilonHSYRG00031</name>
</gene>
<dbReference type="InterPro" id="IPR043502">
    <property type="entry name" value="DNA/RNA_pol_sf"/>
</dbReference>
<organism evidence="5 6">
    <name type="scientific">Hibiscus syriacus</name>
    <name type="common">Rose of Sharon</name>
    <dbReference type="NCBI Taxonomy" id="106335"/>
    <lineage>
        <taxon>Eukaryota</taxon>
        <taxon>Viridiplantae</taxon>
        <taxon>Streptophyta</taxon>
        <taxon>Embryophyta</taxon>
        <taxon>Tracheophyta</taxon>
        <taxon>Spermatophyta</taxon>
        <taxon>Magnoliopsida</taxon>
        <taxon>eudicotyledons</taxon>
        <taxon>Gunneridae</taxon>
        <taxon>Pentapetalae</taxon>
        <taxon>rosids</taxon>
        <taxon>malvids</taxon>
        <taxon>Malvales</taxon>
        <taxon>Malvaceae</taxon>
        <taxon>Malvoideae</taxon>
        <taxon>Hibiscus</taxon>
    </lineage>
</organism>
<keyword evidence="6" id="KW-1185">Reference proteome</keyword>
<keyword evidence="1" id="KW-0479">Metal-binding</keyword>
<feature type="compositionally biased region" description="Basic and acidic residues" evidence="2">
    <location>
        <begin position="174"/>
        <end position="211"/>
    </location>
</feature>
<feature type="region of interest" description="Disordered" evidence="2">
    <location>
        <begin position="385"/>
        <end position="406"/>
    </location>
</feature>
<proteinExistence type="predicted"/>
<evidence type="ECO:0000256" key="1">
    <source>
        <dbReference type="PROSITE-ProRule" id="PRU00047"/>
    </source>
</evidence>
<dbReference type="InterPro" id="IPR040256">
    <property type="entry name" value="At4g02000-like"/>
</dbReference>
<dbReference type="Gene3D" id="3.60.10.10">
    <property type="entry name" value="Endonuclease/exonuclease/phosphatase"/>
    <property type="match status" value="1"/>
</dbReference>
<dbReference type="PANTHER" id="PTHR31286">
    <property type="entry name" value="GLYCINE-RICH CELL WALL STRUCTURAL PROTEIN 1.8-LIKE"/>
    <property type="match status" value="1"/>
</dbReference>
<dbReference type="Proteomes" id="UP000436088">
    <property type="component" value="Unassembled WGS sequence"/>
</dbReference>
<evidence type="ECO:0000259" key="4">
    <source>
        <dbReference type="PROSITE" id="PS50878"/>
    </source>
</evidence>
<dbReference type="PROSITE" id="PS50878">
    <property type="entry name" value="RT_POL"/>
    <property type="match status" value="1"/>
</dbReference>
<dbReference type="InterPro" id="IPR001878">
    <property type="entry name" value="Znf_CCHC"/>
</dbReference>
<dbReference type="Pfam" id="PF00078">
    <property type="entry name" value="RVT_1"/>
    <property type="match status" value="1"/>
</dbReference>
<dbReference type="CDD" id="cd01650">
    <property type="entry name" value="RT_nLTR_like"/>
    <property type="match status" value="1"/>
</dbReference>
<dbReference type="Pfam" id="PF03372">
    <property type="entry name" value="Exo_endo_phos"/>
    <property type="match status" value="1"/>
</dbReference>
<feature type="compositionally biased region" description="Polar residues" evidence="2">
    <location>
        <begin position="349"/>
        <end position="360"/>
    </location>
</feature>
<dbReference type="SUPFAM" id="SSF56672">
    <property type="entry name" value="DNA/RNA polymerases"/>
    <property type="match status" value="1"/>
</dbReference>
<feature type="compositionally biased region" description="Basic and acidic residues" evidence="2">
    <location>
        <begin position="248"/>
        <end position="269"/>
    </location>
</feature>
<dbReference type="GO" id="GO:0008270">
    <property type="term" value="F:zinc ion binding"/>
    <property type="evidence" value="ECO:0007669"/>
    <property type="project" value="UniProtKB-KW"/>
</dbReference>
<evidence type="ECO:0000256" key="2">
    <source>
        <dbReference type="SAM" id="MobiDB-lite"/>
    </source>
</evidence>
<evidence type="ECO:0000313" key="5">
    <source>
        <dbReference type="EMBL" id="KAE8690592.1"/>
    </source>
</evidence>
<evidence type="ECO:0000259" key="3">
    <source>
        <dbReference type="PROSITE" id="PS50158"/>
    </source>
</evidence>
<dbReference type="GO" id="GO:0003824">
    <property type="term" value="F:catalytic activity"/>
    <property type="evidence" value="ECO:0007669"/>
    <property type="project" value="InterPro"/>
</dbReference>
<sequence length="994" mass="115221">MTEVGNSNKRARQSAREEVTEERSWTRSWRDTVADSPIFTGMFHSSARIEEENFESDDEEEIEDDENENIPSTAVWVHVPGLPIEYFDEGILVNIGKIVGTPLKVDYRTAWMTRGKFVRICVEVDLNKPLLSQIRIGNTIFNIEYEGLHLICFMCGMVGHKSDACPIKHFENPQTEKEKVMQQASEPKEAQEEELHKEQEREEKNSKEGRYEPWMMVQRRQKETRGSNRKEYNINQTDHKGNRFQALGERDDNENIRGEEKMENDKGTEEEQFLNNNQPRTEEKSQYSKVAAEKDKGKKKISDNKKNGKQGFVSGEQKKAVTIQKVSPGENRITTGGDEHTNVKVAGTNYRNKTTNNQESSRIISHEDNQLMEGISFETQSHAIKENEGKPNQQNRQTPSVEKNDMTSQMITDGEEPDLQEMALIKSYSYEDDKLELQGCGDWENATKKLSFDNSFEVSASGLRGGIIILWNSNLVDIRICYNTDQAIHCELKEEDKIWLTSFVYVQPHTIKKEEFWNDLGSYSDTINKPWIVMGDFNDIASLDEREGSNSDCIDRIIKFRDRWDRCNLLDLGWADNRFTWVRRHKGQIILQEQLDRALNNTDILDIFPNIHTSTLPRQYSDHHPIMVNTSLTHIMDKDKRPFRFEALWLTHPDFDITFNIAWNRKKHSIIEAIEETGKEIKIWKITAFEDIFKQKRSLHDNWVTDKQSLVRNIVDFFRNLFSRKEIGNLTESYDKFKPQLNEEEKAALIKDATSEEIKSVVFSMKGLKSPGPDGIQPIFYKRNWDTEAVHTIMQLKGRKSTSIMKIDLQKAYDKVNWDFLHKTLQDFNIPEETISIIMFCVRSSSIDPLWNGETTESFNPEQGLRHGDPLSPYLFILVMERLSHMILEKVDKGKWKAFKITRNGTNISHLFFADDLLLFFEAKADQVIEVRNCMTEFSNASGLEMNLQKSKIFISPNMNIEAADYLSQLSGVPRTNDLGTYLGVPIIHKEILY</sequence>
<feature type="compositionally biased region" description="Polar residues" evidence="2">
    <location>
        <begin position="390"/>
        <end position="406"/>
    </location>
</feature>